<name>A0ABQ3Y0K9_9ACTN</name>
<dbReference type="PANTHER" id="PTHR46796">
    <property type="entry name" value="HTH-TYPE TRANSCRIPTIONAL ACTIVATOR RHAS-RELATED"/>
    <property type="match status" value="1"/>
</dbReference>
<keyword evidence="1" id="KW-0805">Transcription regulation</keyword>
<evidence type="ECO:0000256" key="4">
    <source>
        <dbReference type="SAM" id="MobiDB-lite"/>
    </source>
</evidence>
<evidence type="ECO:0000256" key="3">
    <source>
        <dbReference type="ARBA" id="ARBA00023163"/>
    </source>
</evidence>
<keyword evidence="2" id="KW-0238">DNA-binding</keyword>
<feature type="domain" description="HTH araC/xylS-type" evidence="5">
    <location>
        <begin position="168"/>
        <end position="251"/>
    </location>
</feature>
<evidence type="ECO:0000313" key="7">
    <source>
        <dbReference type="Proteomes" id="UP000609879"/>
    </source>
</evidence>
<evidence type="ECO:0000259" key="5">
    <source>
        <dbReference type="PROSITE" id="PS01124"/>
    </source>
</evidence>
<dbReference type="InterPro" id="IPR050204">
    <property type="entry name" value="AraC_XylS_family_regulators"/>
</dbReference>
<feature type="region of interest" description="Disordered" evidence="4">
    <location>
        <begin position="233"/>
        <end position="253"/>
    </location>
</feature>
<dbReference type="InterPro" id="IPR009057">
    <property type="entry name" value="Homeodomain-like_sf"/>
</dbReference>
<comment type="caution">
    <text evidence="6">The sequence shown here is derived from an EMBL/GenBank/DDBJ whole genome shotgun (WGS) entry which is preliminary data.</text>
</comment>
<organism evidence="6 7">
    <name type="scientific">Paractinoplanes deccanensis</name>
    <dbReference type="NCBI Taxonomy" id="113561"/>
    <lineage>
        <taxon>Bacteria</taxon>
        <taxon>Bacillati</taxon>
        <taxon>Actinomycetota</taxon>
        <taxon>Actinomycetes</taxon>
        <taxon>Micromonosporales</taxon>
        <taxon>Micromonosporaceae</taxon>
        <taxon>Paractinoplanes</taxon>
    </lineage>
</organism>
<dbReference type="InterPro" id="IPR018060">
    <property type="entry name" value="HTH_AraC"/>
</dbReference>
<dbReference type="SUPFAM" id="SSF46689">
    <property type="entry name" value="Homeodomain-like"/>
    <property type="match status" value="1"/>
</dbReference>
<keyword evidence="7" id="KW-1185">Reference proteome</keyword>
<accession>A0ABQ3Y0K9</accession>
<dbReference type="SMART" id="SM00342">
    <property type="entry name" value="HTH_ARAC"/>
    <property type="match status" value="1"/>
</dbReference>
<dbReference type="Proteomes" id="UP000609879">
    <property type="component" value="Unassembled WGS sequence"/>
</dbReference>
<evidence type="ECO:0000256" key="2">
    <source>
        <dbReference type="ARBA" id="ARBA00023125"/>
    </source>
</evidence>
<evidence type="ECO:0000256" key="1">
    <source>
        <dbReference type="ARBA" id="ARBA00023015"/>
    </source>
</evidence>
<dbReference type="PROSITE" id="PS01124">
    <property type="entry name" value="HTH_ARAC_FAMILY_2"/>
    <property type="match status" value="1"/>
</dbReference>
<reference evidence="6 7" key="1">
    <citation type="submission" date="2021-01" db="EMBL/GenBank/DDBJ databases">
        <title>Whole genome shotgun sequence of Actinoplanes deccanensis NBRC 13994.</title>
        <authorList>
            <person name="Komaki H."/>
            <person name="Tamura T."/>
        </authorList>
    </citation>
    <scope>NUCLEOTIDE SEQUENCE [LARGE SCALE GENOMIC DNA]</scope>
    <source>
        <strain evidence="6 7">NBRC 13994</strain>
    </source>
</reference>
<dbReference type="EMBL" id="BOMI01000036">
    <property type="protein sequence ID" value="GID73538.1"/>
    <property type="molecule type" value="Genomic_DNA"/>
</dbReference>
<proteinExistence type="predicted"/>
<evidence type="ECO:0000313" key="6">
    <source>
        <dbReference type="EMBL" id="GID73538.1"/>
    </source>
</evidence>
<keyword evidence="3" id="KW-0804">Transcription</keyword>
<gene>
    <name evidence="6" type="ORF">Ade02nite_21790</name>
</gene>
<protein>
    <submittedName>
        <fullName evidence="6">AraC family transcriptional regulator</fullName>
    </submittedName>
</protein>
<dbReference type="Pfam" id="PF12833">
    <property type="entry name" value="HTH_18"/>
    <property type="match status" value="1"/>
</dbReference>
<sequence>MNAPRAVLNVLVVLEHRALLDAPFARIAAVRCAGLDSPSEEVSAAAVVLVRAGVFRRRCDGRAALADVTTGYLQRPGETQQVDHPAGGDVCTSIGVAEELADRFAHAGRVVVPPAADLLHRRLLAAAPPDRADLAGDLLAALLPASSINSPAVEQARLMLNAAPSTPLAELAAAAGCSPWHLSRSFHRVAGITIGTYRRRLRVRAALDEIAGHADADLAAVAVRHGFADQSHMTRSVRAETGRTPGSLASSMN</sequence>
<dbReference type="Gene3D" id="1.10.10.60">
    <property type="entry name" value="Homeodomain-like"/>
    <property type="match status" value="1"/>
</dbReference>